<dbReference type="EC" id="3.5.2.6" evidence="4"/>
<dbReference type="SUPFAM" id="SSF56601">
    <property type="entry name" value="beta-lactamase/transpeptidase-like"/>
    <property type="match status" value="1"/>
</dbReference>
<sequence length="373" mass="41601">MLNRHDMADGRRDRDERIRNLTKADLTDLIEQARHDNNIPALAGIVMDAERMTVSDIQGKRVVGSSADASLNDYFHIGSCAKSILAVMAGRLIEQGQLAWGTKFFDLRPDLKRVARSEYLGITLEDLLSCQAGILPYTKGDEFAALNDSVSQSRETFITYLVQQKPASKKKANGRFKHLYSNASYTMAAAMLERVAGLSWEDLIQRTLSDELGLPVVIGWPNGLNYNQPWGHAEVNGSLQAFSPGHEYKLHTIIAPAGDLSLRPLDYAKYVQLHLQGLRGVDNCLTAETYQAIHYRQQGFSLGVASGSSWGERYSMFDGSAGTFYCASMIFPDSNMAFVIMANSGTGQAVKGISWLTNKIVKKYFNLWWMFWM</sequence>
<dbReference type="GO" id="GO:0016020">
    <property type="term" value="C:membrane"/>
    <property type="evidence" value="ECO:0007669"/>
    <property type="project" value="UniProtKB-SubCell"/>
</dbReference>
<feature type="domain" description="Beta-lactamase-related" evidence="3">
    <location>
        <begin position="27"/>
        <end position="347"/>
    </location>
</feature>
<evidence type="ECO:0000259" key="3">
    <source>
        <dbReference type="Pfam" id="PF00144"/>
    </source>
</evidence>
<name>A0A7Z1AEU1_9GAMM</name>
<reference evidence="4 5" key="1">
    <citation type="submission" date="2016-06" db="EMBL/GenBank/DDBJ databases">
        <title>Genome sequence of endosymbiont of Candidatus Endolucinida thiodiazotropha.</title>
        <authorList>
            <person name="Poehlein A."/>
            <person name="Koenig S."/>
            <person name="Heiden S.E."/>
            <person name="Thuermer A."/>
            <person name="Voget S."/>
            <person name="Daniel R."/>
            <person name="Markert S."/>
            <person name="Gros O."/>
            <person name="Schweder T."/>
        </authorList>
    </citation>
    <scope>NUCLEOTIDE SEQUENCE [LARGE SCALE GENOMIC DNA]</scope>
    <source>
        <strain evidence="4 5">COS</strain>
    </source>
</reference>
<dbReference type="EMBL" id="MARB01000018">
    <property type="protein sequence ID" value="ODJ86758.1"/>
    <property type="molecule type" value="Genomic_DNA"/>
</dbReference>
<comment type="subcellular location">
    <subcellularLocation>
        <location evidence="1">Membrane</location>
    </subcellularLocation>
</comment>
<dbReference type="InterPro" id="IPR012338">
    <property type="entry name" value="Beta-lactam/transpept-like"/>
</dbReference>
<evidence type="ECO:0000256" key="1">
    <source>
        <dbReference type="ARBA" id="ARBA00004370"/>
    </source>
</evidence>
<dbReference type="Proteomes" id="UP000094769">
    <property type="component" value="Unassembled WGS sequence"/>
</dbReference>
<dbReference type="Gene3D" id="3.40.710.10">
    <property type="entry name" value="DD-peptidase/beta-lactamase superfamily"/>
    <property type="match status" value="1"/>
</dbReference>
<protein>
    <submittedName>
        <fullName evidence="4">Beta-lactamase</fullName>
        <ecNumber evidence="4">3.5.2.6</ecNumber>
    </submittedName>
</protein>
<accession>A0A7Z1AEU1</accession>
<comment type="caution">
    <text evidence="4">The sequence shown here is derived from an EMBL/GenBank/DDBJ whole genome shotgun (WGS) entry which is preliminary data.</text>
</comment>
<dbReference type="GO" id="GO:0008800">
    <property type="term" value="F:beta-lactamase activity"/>
    <property type="evidence" value="ECO:0007669"/>
    <property type="project" value="UniProtKB-EC"/>
</dbReference>
<keyword evidence="5" id="KW-1185">Reference proteome</keyword>
<dbReference type="RefSeq" id="WP_069126745.1">
    <property type="nucleotide sequence ID" value="NZ_MARB01000018.1"/>
</dbReference>
<keyword evidence="2" id="KW-0472">Membrane</keyword>
<dbReference type="PANTHER" id="PTHR46825:SF11">
    <property type="entry name" value="PENICILLIN-BINDING PROTEIN 4"/>
    <property type="match status" value="1"/>
</dbReference>
<organism evidence="4 5">
    <name type="scientific">Candidatus Thiodiazotropha endolucinida</name>
    <dbReference type="NCBI Taxonomy" id="1655433"/>
    <lineage>
        <taxon>Bacteria</taxon>
        <taxon>Pseudomonadati</taxon>
        <taxon>Pseudomonadota</taxon>
        <taxon>Gammaproteobacteria</taxon>
        <taxon>Chromatiales</taxon>
        <taxon>Sedimenticolaceae</taxon>
        <taxon>Candidatus Thiodiazotropha</taxon>
    </lineage>
</organism>
<dbReference type="InterPro" id="IPR001466">
    <property type="entry name" value="Beta-lactam-related"/>
</dbReference>
<dbReference type="Pfam" id="PF00144">
    <property type="entry name" value="Beta-lactamase"/>
    <property type="match status" value="1"/>
</dbReference>
<keyword evidence="4" id="KW-0378">Hydrolase</keyword>
<gene>
    <name evidence="4" type="primary">ampC</name>
    <name evidence="4" type="ORF">CODIS_30770</name>
</gene>
<dbReference type="PANTHER" id="PTHR46825">
    <property type="entry name" value="D-ALANYL-D-ALANINE-CARBOXYPEPTIDASE/ENDOPEPTIDASE AMPH"/>
    <property type="match status" value="1"/>
</dbReference>
<proteinExistence type="predicted"/>
<evidence type="ECO:0000256" key="2">
    <source>
        <dbReference type="ARBA" id="ARBA00023136"/>
    </source>
</evidence>
<dbReference type="InterPro" id="IPR050491">
    <property type="entry name" value="AmpC-like"/>
</dbReference>
<dbReference type="OrthoDB" id="119951at2"/>
<evidence type="ECO:0000313" key="4">
    <source>
        <dbReference type="EMBL" id="ODJ86758.1"/>
    </source>
</evidence>
<evidence type="ECO:0000313" key="5">
    <source>
        <dbReference type="Proteomes" id="UP000094769"/>
    </source>
</evidence>
<dbReference type="AlphaFoldDB" id="A0A7Z1AEU1"/>